<dbReference type="GO" id="GO:0000917">
    <property type="term" value="P:division septum assembly"/>
    <property type="evidence" value="ECO:0007669"/>
    <property type="project" value="UniProtKB-KW"/>
</dbReference>
<evidence type="ECO:0008006" key="6">
    <source>
        <dbReference type="Google" id="ProtNLM"/>
    </source>
</evidence>
<keyword evidence="3" id="KW-0131">Cell cycle</keyword>
<dbReference type="InterPro" id="IPR007170">
    <property type="entry name" value="SpoVG"/>
</dbReference>
<dbReference type="PANTHER" id="PTHR38429">
    <property type="entry name" value="SEPTATION PROTEIN SPOVG-RELATED"/>
    <property type="match status" value="1"/>
</dbReference>
<proteinExistence type="predicted"/>
<evidence type="ECO:0000256" key="1">
    <source>
        <dbReference type="ARBA" id="ARBA00022618"/>
    </source>
</evidence>
<evidence type="ECO:0000313" key="5">
    <source>
        <dbReference type="Proteomes" id="UP000225889"/>
    </source>
</evidence>
<dbReference type="RefSeq" id="WP_028247300.1">
    <property type="nucleotide sequence ID" value="NZ_PDYF01000010.1"/>
</dbReference>
<dbReference type="GO" id="GO:0030435">
    <property type="term" value="P:sporulation resulting in formation of a cellular spore"/>
    <property type="evidence" value="ECO:0007669"/>
    <property type="project" value="InterPro"/>
</dbReference>
<sequence length="84" mass="9577">MQISEVRLKKRDGDDKFLASGSITFEGMFVVSGIKVMRAKSGDLFVAYPSWKNSDGEYKDVCFPMTKALREDINMQVLSKYEEL</sequence>
<dbReference type="Proteomes" id="UP000225889">
    <property type="component" value="Unassembled WGS sequence"/>
</dbReference>
<comment type="caution">
    <text evidence="4">The sequence shown here is derived from an EMBL/GenBank/DDBJ whole genome shotgun (WGS) entry which is preliminary data.</text>
</comment>
<dbReference type="AlphaFoldDB" id="A0A2G3DWE8"/>
<protein>
    <recommendedName>
        <fullName evidence="6">Stage V sporulation protein G</fullName>
    </recommendedName>
</protein>
<reference evidence="4 5" key="2">
    <citation type="submission" date="2017-10" db="EMBL/GenBank/DDBJ databases">
        <authorList>
            <person name="Banno H."/>
            <person name="Chua N.-H."/>
        </authorList>
    </citation>
    <scope>NUCLEOTIDE SEQUENCE [LARGE SCALE GENOMIC DNA]</scope>
    <source>
        <strain evidence="4 5">JK626</strain>
    </source>
</reference>
<keyword evidence="2" id="KW-0717">Septation</keyword>
<dbReference type="Gene3D" id="3.30.1120.40">
    <property type="entry name" value="Stage V sporulation protein G"/>
    <property type="match status" value="1"/>
</dbReference>
<reference evidence="4 5" key="1">
    <citation type="submission" date="2017-10" db="EMBL/GenBank/DDBJ databases">
        <title>Resolving the taxonomy of Roseburia spp., Eubacterium rectale and Agathobacter spp. through phylogenomic analysis.</title>
        <authorList>
            <person name="Sheridan P.O."/>
            <person name="Walker A.W."/>
            <person name="Duncan S.H."/>
            <person name="Scott K.P."/>
            <person name="Toole P.W.O."/>
            <person name="Luis P."/>
            <person name="Flint H.J."/>
        </authorList>
    </citation>
    <scope>NUCLEOTIDE SEQUENCE [LARGE SCALE GENOMIC DNA]</scope>
    <source>
        <strain evidence="4 5">JK626</strain>
    </source>
</reference>
<name>A0A2G3DWE8_9FIRM</name>
<accession>A0A2G3DWE8</accession>
<dbReference type="PANTHER" id="PTHR38429:SF1">
    <property type="entry name" value="SEPTATION PROTEIN SPOVG-RELATED"/>
    <property type="match status" value="1"/>
</dbReference>
<evidence type="ECO:0000313" key="4">
    <source>
        <dbReference type="EMBL" id="PHU35358.1"/>
    </source>
</evidence>
<dbReference type="Pfam" id="PF04026">
    <property type="entry name" value="SpoVG"/>
    <property type="match status" value="1"/>
</dbReference>
<dbReference type="EMBL" id="PDYF01000010">
    <property type="protein sequence ID" value="PHU35358.1"/>
    <property type="molecule type" value="Genomic_DNA"/>
</dbReference>
<gene>
    <name evidence="4" type="ORF">CSX01_05175</name>
</gene>
<organism evidence="4 5">
    <name type="scientific">Pseudobutyrivibrio ruminis</name>
    <dbReference type="NCBI Taxonomy" id="46206"/>
    <lineage>
        <taxon>Bacteria</taxon>
        <taxon>Bacillati</taxon>
        <taxon>Bacillota</taxon>
        <taxon>Clostridia</taxon>
        <taxon>Lachnospirales</taxon>
        <taxon>Lachnospiraceae</taxon>
        <taxon>Pseudobutyrivibrio</taxon>
    </lineage>
</organism>
<evidence type="ECO:0000256" key="3">
    <source>
        <dbReference type="ARBA" id="ARBA00023306"/>
    </source>
</evidence>
<dbReference type="InterPro" id="IPR036751">
    <property type="entry name" value="SpoVG_sf"/>
</dbReference>
<evidence type="ECO:0000256" key="2">
    <source>
        <dbReference type="ARBA" id="ARBA00023210"/>
    </source>
</evidence>
<dbReference type="SUPFAM" id="SSF160537">
    <property type="entry name" value="SpoVG-like"/>
    <property type="match status" value="1"/>
</dbReference>
<keyword evidence="1" id="KW-0132">Cell division</keyword>